<reference evidence="1" key="1">
    <citation type="submission" date="2022-06" db="EMBL/GenBank/DDBJ databases">
        <authorList>
            <person name="Berger JAMES D."/>
            <person name="Berger JAMES D."/>
        </authorList>
    </citation>
    <scope>NUCLEOTIDE SEQUENCE [LARGE SCALE GENOMIC DNA]</scope>
</reference>
<dbReference type="Proteomes" id="UP000050795">
    <property type="component" value="Unassembled WGS sequence"/>
</dbReference>
<reference evidence="2" key="2">
    <citation type="submission" date="2023-11" db="UniProtKB">
        <authorList>
            <consortium name="WormBaseParasite"/>
        </authorList>
    </citation>
    <scope>IDENTIFICATION</scope>
</reference>
<dbReference type="AlphaFoldDB" id="A0AA85IYP8"/>
<accession>A0AA85IYP8</accession>
<keyword evidence="1" id="KW-1185">Reference proteome</keyword>
<evidence type="ECO:0000313" key="2">
    <source>
        <dbReference type="WBParaSite" id="TREG1_112110.1"/>
    </source>
</evidence>
<organism evidence="1 2">
    <name type="scientific">Trichobilharzia regenti</name>
    <name type="common">Nasal bird schistosome</name>
    <dbReference type="NCBI Taxonomy" id="157069"/>
    <lineage>
        <taxon>Eukaryota</taxon>
        <taxon>Metazoa</taxon>
        <taxon>Spiralia</taxon>
        <taxon>Lophotrochozoa</taxon>
        <taxon>Platyhelminthes</taxon>
        <taxon>Trematoda</taxon>
        <taxon>Digenea</taxon>
        <taxon>Strigeidida</taxon>
        <taxon>Schistosomatoidea</taxon>
        <taxon>Schistosomatidae</taxon>
        <taxon>Trichobilharzia</taxon>
    </lineage>
</organism>
<dbReference type="WBParaSite" id="TREG1_112110.1">
    <property type="protein sequence ID" value="TREG1_112110.1"/>
    <property type="gene ID" value="TREG1_112110"/>
</dbReference>
<protein>
    <submittedName>
        <fullName evidence="2">Uncharacterized protein</fullName>
    </submittedName>
</protein>
<name>A0AA85IYP8_TRIRE</name>
<sequence>MDNVTEINNFTYWWVIEQNTSPQPRLSPRWENHSLCKICIQLNNTQYCQPLLCSSFMAFTSIEYHHLCCSSTIPHIKHQLNSTEQTTSLSNLNKCTNSRLASSLKSMSTLQCIDCQCVDDRIYCTLNATQIYQRNNVNVQCDQLLSTLQRDSLLIPMKYIQIDKSRDGQ</sequence>
<evidence type="ECO:0000313" key="1">
    <source>
        <dbReference type="Proteomes" id="UP000050795"/>
    </source>
</evidence>
<proteinExistence type="predicted"/>